<evidence type="ECO:0000256" key="8">
    <source>
        <dbReference type="ARBA" id="ARBA00022840"/>
    </source>
</evidence>
<dbReference type="InterPro" id="IPR041222">
    <property type="entry name" value="PriA_3primeBD"/>
</dbReference>
<proteinExistence type="inferred from homology"/>
<evidence type="ECO:0000256" key="4">
    <source>
        <dbReference type="ARBA" id="ARBA00022741"/>
    </source>
</evidence>
<evidence type="ECO:0000313" key="15">
    <source>
        <dbReference type="Proteomes" id="UP000006437"/>
    </source>
</evidence>
<dbReference type="GO" id="GO:0003677">
    <property type="term" value="F:DNA binding"/>
    <property type="evidence" value="ECO:0007669"/>
    <property type="project" value="UniProtKB-UniRule"/>
</dbReference>
<dbReference type="GO" id="GO:0008270">
    <property type="term" value="F:zinc ion binding"/>
    <property type="evidence" value="ECO:0007669"/>
    <property type="project" value="UniProtKB-UniRule"/>
</dbReference>
<dbReference type="Gene3D" id="3.40.50.300">
    <property type="entry name" value="P-loop containing nucleotide triphosphate hydrolases"/>
    <property type="match status" value="2"/>
</dbReference>
<dbReference type="PATRIC" id="fig|796937.3.peg.1228"/>
<dbReference type="FunFam" id="3.40.50.300:FF:000489">
    <property type="entry name" value="Primosome assembly protein PriA"/>
    <property type="match status" value="1"/>
</dbReference>
<feature type="binding site" evidence="12">
    <location>
        <position position="483"/>
    </location>
    <ligand>
        <name>Zn(2+)</name>
        <dbReference type="ChEBI" id="CHEBI:29105"/>
        <label>1</label>
    </ligand>
</feature>
<dbReference type="RefSeq" id="WP_009526233.1">
    <property type="nucleotide sequence ID" value="NZ_JH414565.1"/>
</dbReference>
<dbReference type="GO" id="GO:0006270">
    <property type="term" value="P:DNA replication initiation"/>
    <property type="evidence" value="ECO:0007669"/>
    <property type="project" value="TreeGrafter"/>
</dbReference>
<dbReference type="InterPro" id="IPR040498">
    <property type="entry name" value="PriA_CRR"/>
</dbReference>
<keyword evidence="6 12" id="KW-0347">Helicase</keyword>
<dbReference type="SMART" id="SM00490">
    <property type="entry name" value="HELICc"/>
    <property type="match status" value="1"/>
</dbReference>
<evidence type="ECO:0000256" key="7">
    <source>
        <dbReference type="ARBA" id="ARBA00022833"/>
    </source>
</evidence>
<dbReference type="GO" id="GO:0016887">
    <property type="term" value="F:ATP hydrolysis activity"/>
    <property type="evidence" value="ECO:0007669"/>
    <property type="project" value="RHEA"/>
</dbReference>
<dbReference type="NCBIfam" id="TIGR00595">
    <property type="entry name" value="priA"/>
    <property type="match status" value="1"/>
</dbReference>
<keyword evidence="4 12" id="KW-0547">Nucleotide-binding</keyword>
<comment type="subunit">
    <text evidence="12">Component of the replication restart primosome.</text>
</comment>
<evidence type="ECO:0000256" key="3">
    <source>
        <dbReference type="ARBA" id="ARBA00022723"/>
    </source>
</evidence>
<evidence type="ECO:0000256" key="5">
    <source>
        <dbReference type="ARBA" id="ARBA00022801"/>
    </source>
</evidence>
<comment type="similarity">
    <text evidence="12">Belongs to the helicase family. PriA subfamily.</text>
</comment>
<comment type="catalytic activity">
    <reaction evidence="12">
        <text>Couples ATP hydrolysis with the unwinding of duplex DNA by translocating in the 3'-5' direction.</text>
        <dbReference type="EC" id="5.6.2.4"/>
    </reaction>
</comment>
<keyword evidence="1 12" id="KW-0639">Primosome</keyword>
<dbReference type="AlphaFoldDB" id="G9X0T1"/>
<keyword evidence="5 12" id="KW-0378">Hydrolase</keyword>
<sequence length="745" mass="85137">MNTYDLSLIQQSKYIDMLFTYKSDNDYNIGDIVIVPFGIGNKVIEGIIIYKNKSEVTNKTKEIISAPEHTYSLTQKQIDTAIFIRDNYMCSYYEAFKLFTSPSKYTKLSEHYTINITLNDKEKLHELIKNTRKNAKNKLSFLNAIAQYENITKPVLEEMLDIKTNSYINELEQLNIITTSKLTVFSKNKFTKNKKQDIKLNDEQATIFNGIKNIYDTDENKSVLLHGITGSGKTQVYIEIIKYLLSKQKTAIILVPEISLTMQTISRFANEFDEDIAIIHSNLTKREKFEQWLKIKNKISKIVIGARSALFSPLEDIGVIIIDECHDEAYKSEQSPKYDTIEVANKIAKQNDALLILATATPSITQYYEASKLKKYHLFKLLNRANNKPLPQVVIVNMLEEMKNGNNSDLSKTLQLEMKRELAKGNSIILFLNKRGYSNQLTCDNCGYVPKCENCDISLTYHKTTHSYKCHYCGYEVSAFSSCPKCNEGHFMMLGTGTQKIENQVKHLFPSANIFRMDKDTSKEKGMSEKILTDFRNTSQSVLIGTQMIGKGHDFPKVSLVGVINADQGINSPDYKALERSYNIIEQVGGRAGRGSDDGTVIIQTFSHSNSLLFFLKNHNYDAFYQDELEKRQIFRYEPFGNLIRITVSSIDEKTAFSSAIKVKEALIFYNNTKLSTKLKIYDVSPCLITRIEQKYRYQIVLRSDNETLSTAKKMINYTLTAKRKIVLSSDKVSVSIDVNPDNML</sequence>
<accession>G9X0T1</accession>
<feature type="binding site" evidence="12">
    <location>
        <position position="443"/>
    </location>
    <ligand>
        <name>Zn(2+)</name>
        <dbReference type="ChEBI" id="CHEBI:29105"/>
        <label>1</label>
    </ligand>
</feature>
<dbReference type="Pfam" id="PF04851">
    <property type="entry name" value="ResIII"/>
    <property type="match status" value="1"/>
</dbReference>
<dbReference type="GO" id="GO:0043138">
    <property type="term" value="F:3'-5' DNA helicase activity"/>
    <property type="evidence" value="ECO:0007669"/>
    <property type="project" value="UniProtKB-EC"/>
</dbReference>
<comment type="function">
    <text evidence="12">Initiates the restart of stalled replication forks, which reloads the replicative helicase on sites other than the origin of replication. Recognizes and binds to abandoned replication forks and remodels them to uncover a helicase loading site. Promotes assembly of the primosome at these replication forks.</text>
</comment>
<evidence type="ECO:0000259" key="13">
    <source>
        <dbReference type="PROSITE" id="PS51192"/>
    </source>
</evidence>
<evidence type="ECO:0000256" key="11">
    <source>
        <dbReference type="ARBA" id="ARBA00048988"/>
    </source>
</evidence>
<keyword evidence="8 12" id="KW-0067">ATP-binding</keyword>
<protein>
    <recommendedName>
        <fullName evidence="12">Replication restart protein PriA</fullName>
    </recommendedName>
    <alternativeName>
        <fullName evidence="12">ATP-dependent DNA helicase PriA</fullName>
        <ecNumber evidence="12">5.6.2.4</ecNumber>
    </alternativeName>
    <alternativeName>
        <fullName evidence="12">DNA 3'-5' helicase PriA</fullName>
    </alternativeName>
</protein>
<dbReference type="GO" id="GO:0006310">
    <property type="term" value="P:DNA recombination"/>
    <property type="evidence" value="ECO:0007669"/>
    <property type="project" value="InterPro"/>
</dbReference>
<feature type="binding site" evidence="12">
    <location>
        <position position="452"/>
    </location>
    <ligand>
        <name>Zn(2+)</name>
        <dbReference type="ChEBI" id="CHEBI:29105"/>
        <label>2</label>
    </ligand>
</feature>
<dbReference type="Proteomes" id="UP000006437">
    <property type="component" value="Unassembled WGS sequence"/>
</dbReference>
<dbReference type="GO" id="GO:0005524">
    <property type="term" value="F:ATP binding"/>
    <property type="evidence" value="ECO:0007669"/>
    <property type="project" value="UniProtKB-UniRule"/>
</dbReference>
<dbReference type="Pfam" id="PF00271">
    <property type="entry name" value="Helicase_C"/>
    <property type="match status" value="1"/>
</dbReference>
<comment type="caution">
    <text evidence="14">The sequence shown here is derived from an EMBL/GenBank/DDBJ whole genome shotgun (WGS) entry which is preliminary data.</text>
</comment>
<dbReference type="Pfam" id="PF18319">
    <property type="entry name" value="Zn_ribbon_PriA"/>
    <property type="match status" value="1"/>
</dbReference>
<dbReference type="SUPFAM" id="SSF52540">
    <property type="entry name" value="P-loop containing nucleoside triphosphate hydrolases"/>
    <property type="match status" value="1"/>
</dbReference>
<dbReference type="InterPro" id="IPR006935">
    <property type="entry name" value="Helicase/UvrB_N"/>
</dbReference>
<reference evidence="14 15" key="1">
    <citation type="submission" date="2011-08" db="EMBL/GenBank/DDBJ databases">
        <title>The Genome Sequence of Eubacteriaceae bacterium ACC19a.</title>
        <authorList>
            <consortium name="The Broad Institute Genome Sequencing Platform"/>
            <person name="Earl A."/>
            <person name="Ward D."/>
            <person name="Feldgarden M."/>
            <person name="Gevers D."/>
            <person name="Sizova M."/>
            <person name="Hazen A."/>
            <person name="Epstein S."/>
            <person name="Young S.K."/>
            <person name="Zeng Q."/>
            <person name="Gargeya S."/>
            <person name="Fitzgerald M."/>
            <person name="Haas B."/>
            <person name="Abouelleil A."/>
            <person name="Alvarado L."/>
            <person name="Arachchi H.M."/>
            <person name="Berlin A."/>
            <person name="Brown A."/>
            <person name="Chapman S.B."/>
            <person name="Chen Z."/>
            <person name="Dunbar C."/>
            <person name="Freedman E."/>
            <person name="Gearin G."/>
            <person name="Gellesch M."/>
            <person name="Goldberg J."/>
            <person name="Griggs A."/>
            <person name="Gujja S."/>
            <person name="Heiman D."/>
            <person name="Howarth C."/>
            <person name="Larson L."/>
            <person name="Lui A."/>
            <person name="MacDonald P.J.P."/>
            <person name="Montmayeur A."/>
            <person name="Murphy C."/>
            <person name="Neiman D."/>
            <person name="Pearson M."/>
            <person name="Priest M."/>
            <person name="Roberts A."/>
            <person name="Saif S."/>
            <person name="Shea T."/>
            <person name="Shenoy N."/>
            <person name="Sisk P."/>
            <person name="Stolte C."/>
            <person name="Sykes S."/>
            <person name="Wortman J."/>
            <person name="Nusbaum C."/>
            <person name="Birren B."/>
        </authorList>
    </citation>
    <scope>NUCLEOTIDE SEQUENCE [LARGE SCALE GENOMIC DNA]</scope>
    <source>
        <strain evidence="14 15">ACC19a</strain>
    </source>
</reference>
<organism evidence="14 15">
    <name type="scientific">Peptoanaerobacter stomatis</name>
    <dbReference type="NCBI Taxonomy" id="796937"/>
    <lineage>
        <taxon>Bacteria</taxon>
        <taxon>Bacillati</taxon>
        <taxon>Bacillota</taxon>
        <taxon>Clostridia</taxon>
        <taxon>Peptostreptococcales</taxon>
        <taxon>Filifactoraceae</taxon>
        <taxon>Peptoanaerobacter</taxon>
    </lineage>
</organism>
<gene>
    <name evidence="12" type="primary">priA</name>
    <name evidence="14" type="ORF">HMPREF9629_02017</name>
</gene>
<feature type="binding site" evidence="12">
    <location>
        <position position="455"/>
    </location>
    <ligand>
        <name>Zn(2+)</name>
        <dbReference type="ChEBI" id="CHEBI:29105"/>
        <label>2</label>
    </ligand>
</feature>
<comment type="cofactor">
    <cofactor evidence="12">
        <name>Zn(2+)</name>
        <dbReference type="ChEBI" id="CHEBI:29105"/>
    </cofactor>
    <text evidence="12">Binds 2 zinc ions per subunit.</text>
</comment>
<evidence type="ECO:0000313" key="14">
    <source>
        <dbReference type="EMBL" id="EHL15026.1"/>
    </source>
</evidence>
<dbReference type="InterPro" id="IPR041236">
    <property type="entry name" value="PriA_C"/>
</dbReference>
<keyword evidence="2 12" id="KW-0235">DNA replication</keyword>
<dbReference type="InterPro" id="IPR027417">
    <property type="entry name" value="P-loop_NTPase"/>
</dbReference>
<feature type="binding site" evidence="12">
    <location>
        <position position="486"/>
    </location>
    <ligand>
        <name>Zn(2+)</name>
        <dbReference type="ChEBI" id="CHEBI:29105"/>
        <label>1</label>
    </ligand>
</feature>
<evidence type="ECO:0000256" key="9">
    <source>
        <dbReference type="ARBA" id="ARBA00023125"/>
    </source>
</evidence>
<evidence type="ECO:0000256" key="12">
    <source>
        <dbReference type="HAMAP-Rule" id="MF_00983"/>
    </source>
</evidence>
<dbReference type="PANTHER" id="PTHR30580:SF1">
    <property type="entry name" value="COMF OPERON PROTEIN 1"/>
    <property type="match status" value="1"/>
</dbReference>
<dbReference type="GO" id="GO:0006302">
    <property type="term" value="P:double-strand break repair"/>
    <property type="evidence" value="ECO:0007669"/>
    <property type="project" value="InterPro"/>
</dbReference>
<dbReference type="EC" id="5.6.2.4" evidence="12"/>
<name>G9X0T1_9FIRM</name>
<dbReference type="InterPro" id="IPR014001">
    <property type="entry name" value="Helicase_ATP-bd"/>
</dbReference>
<feature type="binding site" evidence="12">
    <location>
        <position position="473"/>
    </location>
    <ligand>
        <name>Zn(2+)</name>
        <dbReference type="ChEBI" id="CHEBI:29105"/>
        <label>2</label>
    </ligand>
</feature>
<dbReference type="PROSITE" id="PS51192">
    <property type="entry name" value="HELICASE_ATP_BIND_1"/>
    <property type="match status" value="1"/>
</dbReference>
<comment type="catalytic activity">
    <reaction evidence="11 12">
        <text>ATP + H2O = ADP + phosphate + H(+)</text>
        <dbReference type="Rhea" id="RHEA:13065"/>
        <dbReference type="ChEBI" id="CHEBI:15377"/>
        <dbReference type="ChEBI" id="CHEBI:15378"/>
        <dbReference type="ChEBI" id="CHEBI:30616"/>
        <dbReference type="ChEBI" id="CHEBI:43474"/>
        <dbReference type="ChEBI" id="CHEBI:456216"/>
        <dbReference type="EC" id="5.6.2.4"/>
    </reaction>
</comment>
<evidence type="ECO:0000256" key="2">
    <source>
        <dbReference type="ARBA" id="ARBA00022705"/>
    </source>
</evidence>
<dbReference type="HAMAP" id="MF_00983">
    <property type="entry name" value="PriA"/>
    <property type="match status" value="1"/>
</dbReference>
<dbReference type="Gene3D" id="3.40.1440.60">
    <property type="entry name" value="PriA, 3(prime) DNA-binding domain"/>
    <property type="match status" value="1"/>
</dbReference>
<evidence type="ECO:0000256" key="1">
    <source>
        <dbReference type="ARBA" id="ARBA00022515"/>
    </source>
</evidence>
<dbReference type="EMBL" id="AFZE01000017">
    <property type="protein sequence ID" value="EHL15026.1"/>
    <property type="molecule type" value="Genomic_DNA"/>
</dbReference>
<keyword evidence="9 12" id="KW-0238">DNA-binding</keyword>
<feature type="binding site" evidence="12">
    <location>
        <position position="446"/>
    </location>
    <ligand>
        <name>Zn(2+)</name>
        <dbReference type="ChEBI" id="CHEBI:29105"/>
        <label>1</label>
    </ligand>
</feature>
<dbReference type="HOGENOM" id="CLU_013353_3_1_9"/>
<keyword evidence="3 12" id="KW-0479">Metal-binding</keyword>
<dbReference type="InterPro" id="IPR042115">
    <property type="entry name" value="PriA_3primeBD_sf"/>
</dbReference>
<dbReference type="Pfam" id="PF17764">
    <property type="entry name" value="PriA_3primeBD"/>
    <property type="match status" value="1"/>
</dbReference>
<keyword evidence="7 12" id="KW-0862">Zinc</keyword>
<keyword evidence="10 12" id="KW-0413">Isomerase</keyword>
<dbReference type="GO" id="GO:1990077">
    <property type="term" value="C:primosome complex"/>
    <property type="evidence" value="ECO:0007669"/>
    <property type="project" value="UniProtKB-UniRule"/>
</dbReference>
<dbReference type="SMART" id="SM00487">
    <property type="entry name" value="DEXDc"/>
    <property type="match status" value="1"/>
</dbReference>
<dbReference type="PANTHER" id="PTHR30580">
    <property type="entry name" value="PRIMOSOMAL PROTEIN N"/>
    <property type="match status" value="1"/>
</dbReference>
<evidence type="ECO:0000256" key="6">
    <source>
        <dbReference type="ARBA" id="ARBA00022806"/>
    </source>
</evidence>
<dbReference type="InterPro" id="IPR001650">
    <property type="entry name" value="Helicase_C-like"/>
</dbReference>
<feature type="binding site" evidence="12">
    <location>
        <position position="470"/>
    </location>
    <ligand>
        <name>Zn(2+)</name>
        <dbReference type="ChEBI" id="CHEBI:29105"/>
        <label>2</label>
    </ligand>
</feature>
<dbReference type="Pfam" id="PF18074">
    <property type="entry name" value="PriA_C"/>
    <property type="match status" value="1"/>
</dbReference>
<evidence type="ECO:0000256" key="10">
    <source>
        <dbReference type="ARBA" id="ARBA00023235"/>
    </source>
</evidence>
<dbReference type="GO" id="GO:0006269">
    <property type="term" value="P:DNA replication, synthesis of primer"/>
    <property type="evidence" value="ECO:0007669"/>
    <property type="project" value="UniProtKB-KW"/>
</dbReference>
<feature type="domain" description="Helicase ATP-binding" evidence="13">
    <location>
        <begin position="214"/>
        <end position="380"/>
    </location>
</feature>
<dbReference type="InterPro" id="IPR005259">
    <property type="entry name" value="PriA"/>
</dbReference>